<feature type="transmembrane region" description="Helical" evidence="1">
    <location>
        <begin position="44"/>
        <end position="62"/>
    </location>
</feature>
<proteinExistence type="predicted"/>
<dbReference type="PANTHER" id="PTHR34300:SF2">
    <property type="entry name" value="QUEUOSINE PRECURSOR TRANSPORTER-RELATED"/>
    <property type="match status" value="1"/>
</dbReference>
<dbReference type="PANTHER" id="PTHR34300">
    <property type="entry name" value="QUEUOSINE PRECURSOR TRANSPORTER-RELATED"/>
    <property type="match status" value="1"/>
</dbReference>
<dbReference type="EMBL" id="QZWB01000029">
    <property type="protein sequence ID" value="RJT43308.1"/>
    <property type="molecule type" value="Genomic_DNA"/>
</dbReference>
<reference evidence="2 3" key="1">
    <citation type="submission" date="2018-09" db="EMBL/GenBank/DDBJ databases">
        <title>Draft genome sequences of Legionella taurinensis isolated from water samples.</title>
        <authorList>
            <person name="Chakeri A."/>
            <person name="Allerberger F."/>
            <person name="Kundi M."/>
            <person name="Ruppitsch W."/>
            <person name="Schmid D."/>
        </authorList>
    </citation>
    <scope>NUCLEOTIDE SEQUENCE [LARGE SCALE GENOMIC DNA]</scope>
    <source>
        <strain evidence="2 3">4570-18-6</strain>
    </source>
</reference>
<feature type="transmembrane region" description="Helical" evidence="1">
    <location>
        <begin position="195"/>
        <end position="213"/>
    </location>
</feature>
<evidence type="ECO:0000313" key="2">
    <source>
        <dbReference type="EMBL" id="RJT43308.1"/>
    </source>
</evidence>
<keyword evidence="1" id="KW-1133">Transmembrane helix</keyword>
<keyword evidence="1" id="KW-0812">Transmembrane</keyword>
<feature type="transmembrane region" description="Helical" evidence="1">
    <location>
        <begin position="152"/>
        <end position="175"/>
    </location>
</feature>
<dbReference type="Pfam" id="PF02592">
    <property type="entry name" value="Vut_1"/>
    <property type="match status" value="1"/>
</dbReference>
<evidence type="ECO:0000256" key="1">
    <source>
        <dbReference type="SAM" id="Phobius"/>
    </source>
</evidence>
<name>A0A3A5LE63_9GAMM</name>
<dbReference type="RefSeq" id="WP_115300951.1">
    <property type="nucleotide sequence ID" value="NZ_CAAAIR010000027.1"/>
</dbReference>
<dbReference type="Proteomes" id="UP000270757">
    <property type="component" value="Unassembled WGS sequence"/>
</dbReference>
<accession>A0A3A5LE63</accession>
<sequence length="246" mass="27893">MNKFKNLSSFFSELDKQYYLIVLGMLYATIFFSSFVLGYRVVNFYGHIFCASVFIFPLLFPINDSIAEIFGVKVTYLMIAATIVCEFLFSFITYSIALLPAPANWPNQDIYSTLTSGFTHIAVADSCSLAISFFINSYCINKWGIKLSGKGFFIRSLGATAIGELIFTISTNLIAFNSFHVASYIDTLDIITSDYIFKMVYSLVFCIPNALLVNKLKRTFKINHFQEGRSSVNITDLNSLRLRYRT</sequence>
<evidence type="ECO:0000313" key="3">
    <source>
        <dbReference type="Proteomes" id="UP000270757"/>
    </source>
</evidence>
<gene>
    <name evidence="2" type="ORF">D6J04_14550</name>
</gene>
<feature type="transmembrane region" description="Helical" evidence="1">
    <location>
        <begin position="20"/>
        <end position="38"/>
    </location>
</feature>
<protein>
    <submittedName>
        <fullName evidence="2">VUT family protein</fullName>
    </submittedName>
</protein>
<comment type="caution">
    <text evidence="2">The sequence shown here is derived from an EMBL/GenBank/DDBJ whole genome shotgun (WGS) entry which is preliminary data.</text>
</comment>
<keyword evidence="1" id="KW-0472">Membrane</keyword>
<dbReference type="InterPro" id="IPR003744">
    <property type="entry name" value="YhhQ"/>
</dbReference>
<feature type="transmembrane region" description="Helical" evidence="1">
    <location>
        <begin position="117"/>
        <end position="140"/>
    </location>
</feature>
<organism evidence="2 3">
    <name type="scientific">Legionella taurinensis</name>
    <dbReference type="NCBI Taxonomy" id="70611"/>
    <lineage>
        <taxon>Bacteria</taxon>
        <taxon>Pseudomonadati</taxon>
        <taxon>Pseudomonadota</taxon>
        <taxon>Gammaproteobacteria</taxon>
        <taxon>Legionellales</taxon>
        <taxon>Legionellaceae</taxon>
        <taxon>Legionella</taxon>
    </lineage>
</organism>
<feature type="transmembrane region" description="Helical" evidence="1">
    <location>
        <begin position="74"/>
        <end position="97"/>
    </location>
</feature>
<dbReference type="GeneID" id="48948232"/>
<dbReference type="AlphaFoldDB" id="A0A3A5LE63"/>